<dbReference type="Gene3D" id="3.90.79.10">
    <property type="entry name" value="Nucleoside Triphosphate Pyrophosphohydrolase"/>
    <property type="match status" value="1"/>
</dbReference>
<name>A0A229SRJ2_9PSEU</name>
<dbReference type="PROSITE" id="PS00893">
    <property type="entry name" value="NUDIX_BOX"/>
    <property type="match status" value="1"/>
</dbReference>
<keyword evidence="4" id="KW-1185">Reference proteome</keyword>
<accession>A0A229SRJ2</accession>
<dbReference type="PANTHER" id="PTHR43736">
    <property type="entry name" value="ADP-RIBOSE PYROPHOSPHATASE"/>
    <property type="match status" value="1"/>
</dbReference>
<dbReference type="AlphaFoldDB" id="A0A229SRJ2"/>
<evidence type="ECO:0000313" key="3">
    <source>
        <dbReference type="EMBL" id="OXM61546.1"/>
    </source>
</evidence>
<dbReference type="PROSITE" id="PS51462">
    <property type="entry name" value="NUDIX"/>
    <property type="match status" value="1"/>
</dbReference>
<protein>
    <submittedName>
        <fullName evidence="3">NUDIX hydrolase</fullName>
    </submittedName>
</protein>
<proteinExistence type="predicted"/>
<dbReference type="SUPFAM" id="SSF55811">
    <property type="entry name" value="Nudix"/>
    <property type="match status" value="1"/>
</dbReference>
<evidence type="ECO:0000256" key="1">
    <source>
        <dbReference type="ARBA" id="ARBA00022801"/>
    </source>
</evidence>
<feature type="domain" description="Nudix hydrolase" evidence="2">
    <location>
        <begin position="4"/>
        <end position="141"/>
    </location>
</feature>
<dbReference type="Proteomes" id="UP000215199">
    <property type="component" value="Unassembled WGS sequence"/>
</dbReference>
<dbReference type="EMBL" id="NMUL01000046">
    <property type="protein sequence ID" value="OXM61546.1"/>
    <property type="molecule type" value="Genomic_DNA"/>
</dbReference>
<gene>
    <name evidence="3" type="ORF">CF165_38275</name>
</gene>
<dbReference type="InterPro" id="IPR015797">
    <property type="entry name" value="NUDIX_hydrolase-like_dom_sf"/>
</dbReference>
<dbReference type="Pfam" id="PF00293">
    <property type="entry name" value="NUDIX"/>
    <property type="match status" value="1"/>
</dbReference>
<reference evidence="4" key="1">
    <citation type="submission" date="2017-07" db="EMBL/GenBank/DDBJ databases">
        <title>Comparative genome mining reveals phylogenetic distribution patterns of secondary metabolites in Amycolatopsis.</title>
        <authorList>
            <person name="Adamek M."/>
            <person name="Alanjary M."/>
            <person name="Sales-Ortells H."/>
            <person name="Goodfellow M."/>
            <person name="Bull A.T."/>
            <person name="Kalinowski J."/>
            <person name="Ziemert N."/>
        </authorList>
    </citation>
    <scope>NUCLEOTIDE SEQUENCE [LARGE SCALE GENOMIC DNA]</scope>
    <source>
        <strain evidence="4">H5</strain>
    </source>
</reference>
<dbReference type="CDD" id="cd04688">
    <property type="entry name" value="NUDIX_Hydrolase"/>
    <property type="match status" value="1"/>
</dbReference>
<dbReference type="InterPro" id="IPR020084">
    <property type="entry name" value="NUDIX_hydrolase_CS"/>
</dbReference>
<keyword evidence="1 3" id="KW-0378">Hydrolase</keyword>
<dbReference type="PANTHER" id="PTHR43736:SF2">
    <property type="entry name" value="MUTT_NUDIX FAMILY PROTEIN"/>
    <property type="match status" value="1"/>
</dbReference>
<evidence type="ECO:0000313" key="4">
    <source>
        <dbReference type="Proteomes" id="UP000215199"/>
    </source>
</evidence>
<organism evidence="3 4">
    <name type="scientific">Amycolatopsis vastitatis</name>
    <dbReference type="NCBI Taxonomy" id="1905142"/>
    <lineage>
        <taxon>Bacteria</taxon>
        <taxon>Bacillati</taxon>
        <taxon>Actinomycetota</taxon>
        <taxon>Actinomycetes</taxon>
        <taxon>Pseudonocardiales</taxon>
        <taxon>Pseudonocardiaceae</taxon>
        <taxon>Amycolatopsis</taxon>
    </lineage>
</organism>
<evidence type="ECO:0000259" key="2">
    <source>
        <dbReference type="PROSITE" id="PS51462"/>
    </source>
</evidence>
<dbReference type="GO" id="GO:0016787">
    <property type="term" value="F:hydrolase activity"/>
    <property type="evidence" value="ECO:0007669"/>
    <property type="project" value="UniProtKB-KW"/>
</dbReference>
<dbReference type="OrthoDB" id="193829at2"/>
<comment type="caution">
    <text evidence="3">The sequence shown here is derived from an EMBL/GenBank/DDBJ whole genome shotgun (WGS) entry which is preliminary data.</text>
</comment>
<dbReference type="InterPro" id="IPR000086">
    <property type="entry name" value="NUDIX_hydrolase_dom"/>
</dbReference>
<sequence length="147" mass="16204">MGLTIRPLALAVIRRGDALLVFEGRDDFKDETYYRPLGGGVEFGESSKDALKREFGEELGAEIEVGKRLGVLENVFTWRGTAGHEIAFLYEAAFVDPSFYERDEMKIIDEPATACWVDVAGFRDGSKILYPDGLIGLLSPEQGPGGR</sequence>